<dbReference type="InterPro" id="IPR008942">
    <property type="entry name" value="ENTH_VHS"/>
</dbReference>
<dbReference type="InterPro" id="IPR003903">
    <property type="entry name" value="UIM_dom"/>
</dbReference>
<evidence type="ECO:0000313" key="15">
    <source>
        <dbReference type="EMBL" id="SAL98242.1"/>
    </source>
</evidence>
<evidence type="ECO:0000256" key="11">
    <source>
        <dbReference type="PROSITE-ProRule" id="PRU00192"/>
    </source>
</evidence>
<dbReference type="EMBL" id="LT552062">
    <property type="protein sequence ID" value="SAL98242.1"/>
    <property type="molecule type" value="Genomic_DNA"/>
</dbReference>
<dbReference type="SMART" id="SM00288">
    <property type="entry name" value="VHS"/>
    <property type="match status" value="1"/>
</dbReference>
<feature type="domain" description="SH3" evidence="13">
    <location>
        <begin position="219"/>
        <end position="278"/>
    </location>
</feature>
<evidence type="ECO:0000256" key="3">
    <source>
        <dbReference type="ARBA" id="ARBA00009666"/>
    </source>
</evidence>
<evidence type="ECO:0000256" key="10">
    <source>
        <dbReference type="ARBA" id="ARBA00023136"/>
    </source>
</evidence>
<dbReference type="PANTHER" id="PTHR45929:SF3">
    <property type="entry name" value="JAK PATHWAY SIGNAL TRANSDUCTION ADAPTOR MOLECULE"/>
    <property type="match status" value="1"/>
</dbReference>
<dbReference type="GO" id="GO:0043328">
    <property type="term" value="P:protein transport to vacuole involved in ubiquitin-dependent protein catabolic process via the multivesicular body sorting pathway"/>
    <property type="evidence" value="ECO:0007669"/>
    <property type="project" value="TreeGrafter"/>
</dbReference>
<keyword evidence="6 11" id="KW-0728">SH3 domain</keyword>
<dbReference type="GO" id="GO:0043130">
    <property type="term" value="F:ubiquitin binding"/>
    <property type="evidence" value="ECO:0007669"/>
    <property type="project" value="InterPro"/>
</dbReference>
<keyword evidence="8" id="KW-0967">Endosome</keyword>
<proteinExistence type="inferred from homology"/>
<dbReference type="PRINTS" id="PR00499">
    <property type="entry name" value="P67PHOX"/>
</dbReference>
<keyword evidence="10" id="KW-0472">Membrane</keyword>
<evidence type="ECO:0000256" key="12">
    <source>
        <dbReference type="SAM" id="MobiDB-lite"/>
    </source>
</evidence>
<dbReference type="SUPFAM" id="SSF50044">
    <property type="entry name" value="SH3-domain"/>
    <property type="match status" value="1"/>
</dbReference>
<dbReference type="PANTHER" id="PTHR45929">
    <property type="entry name" value="JAK PATHWAY SIGNAL TRANSDUCTION ADAPTOR MOLECULE"/>
    <property type="match status" value="1"/>
</dbReference>
<organism evidence="15">
    <name type="scientific">Absidia glauca</name>
    <name type="common">Pin mould</name>
    <dbReference type="NCBI Taxonomy" id="4829"/>
    <lineage>
        <taxon>Eukaryota</taxon>
        <taxon>Fungi</taxon>
        <taxon>Fungi incertae sedis</taxon>
        <taxon>Mucoromycota</taxon>
        <taxon>Mucoromycotina</taxon>
        <taxon>Mucoromycetes</taxon>
        <taxon>Mucorales</taxon>
        <taxon>Cunninghamellaceae</taxon>
        <taxon>Absidia</taxon>
    </lineage>
</organism>
<feature type="compositionally biased region" description="Polar residues" evidence="12">
    <location>
        <begin position="541"/>
        <end position="567"/>
    </location>
</feature>
<dbReference type="GO" id="GO:0035091">
    <property type="term" value="F:phosphatidylinositol binding"/>
    <property type="evidence" value="ECO:0007669"/>
    <property type="project" value="InterPro"/>
</dbReference>
<feature type="compositionally biased region" description="Low complexity" evidence="12">
    <location>
        <begin position="404"/>
        <end position="477"/>
    </location>
</feature>
<gene>
    <name evidence="15" type="primary">ABSGL_03771.1 scaffold 4673</name>
</gene>
<dbReference type="PROSITE" id="PS50330">
    <property type="entry name" value="UIM"/>
    <property type="match status" value="1"/>
</dbReference>
<protein>
    <recommendedName>
        <fullName evidence="4">Class E vacuolar protein-sorting machinery protein HSE1</fullName>
    </recommendedName>
    <alternativeName>
        <fullName evidence="5">Class E vacuolar protein-sorting machinery protein hse1</fullName>
    </alternativeName>
</protein>
<keyword evidence="9" id="KW-0653">Protein transport</keyword>
<dbReference type="SMART" id="SM00326">
    <property type="entry name" value="SH3"/>
    <property type="match status" value="1"/>
</dbReference>
<feature type="compositionally biased region" description="Basic and acidic residues" evidence="12">
    <location>
        <begin position="150"/>
        <end position="160"/>
    </location>
</feature>
<feature type="domain" description="VHS" evidence="14">
    <location>
        <begin position="15"/>
        <end position="145"/>
    </location>
</feature>
<dbReference type="InterPro" id="IPR050670">
    <property type="entry name" value="STAM"/>
</dbReference>
<dbReference type="CDD" id="cd16978">
    <property type="entry name" value="VHS_HSE1"/>
    <property type="match status" value="1"/>
</dbReference>
<feature type="compositionally biased region" description="Low complexity" evidence="12">
    <location>
        <begin position="182"/>
        <end position="205"/>
    </location>
</feature>
<dbReference type="OMA" id="QVYRDWW"/>
<dbReference type="FunFam" id="2.30.30.40:FF:000072">
    <property type="entry name" value="Unconventional Myosin IB"/>
    <property type="match status" value="1"/>
</dbReference>
<evidence type="ECO:0000256" key="5">
    <source>
        <dbReference type="ARBA" id="ARBA00018978"/>
    </source>
</evidence>
<evidence type="ECO:0000313" key="16">
    <source>
        <dbReference type="Proteomes" id="UP000078561"/>
    </source>
</evidence>
<dbReference type="STRING" id="4829.A0A163JBP0"/>
<dbReference type="GO" id="GO:0010008">
    <property type="term" value="C:endosome membrane"/>
    <property type="evidence" value="ECO:0007669"/>
    <property type="project" value="UniProtKB-SubCell"/>
</dbReference>
<dbReference type="InterPro" id="IPR004152">
    <property type="entry name" value="GAT_dom"/>
</dbReference>
<comment type="subcellular location">
    <subcellularLocation>
        <location evidence="2">Endosome membrane</location>
        <topology evidence="2">Peripheral membrane protein</topology>
        <orientation evidence="2">Cytoplasmic side</orientation>
    </subcellularLocation>
</comment>
<dbReference type="FunCoup" id="A0A163JBP0">
    <property type="interactions" value="295"/>
</dbReference>
<dbReference type="Pfam" id="PF00790">
    <property type="entry name" value="VHS"/>
    <property type="match status" value="1"/>
</dbReference>
<evidence type="ECO:0000259" key="14">
    <source>
        <dbReference type="PROSITE" id="PS50179"/>
    </source>
</evidence>
<evidence type="ECO:0000256" key="1">
    <source>
        <dbReference type="ARBA" id="ARBA00002654"/>
    </source>
</evidence>
<dbReference type="InterPro" id="IPR036028">
    <property type="entry name" value="SH3-like_dom_sf"/>
</dbReference>
<feature type="compositionally biased region" description="Polar residues" evidence="12">
    <location>
        <begin position="586"/>
        <end position="596"/>
    </location>
</feature>
<comment type="similarity">
    <text evidence="3">Belongs to the STAM family.</text>
</comment>
<dbReference type="InterPro" id="IPR001452">
    <property type="entry name" value="SH3_domain"/>
</dbReference>
<feature type="region of interest" description="Disordered" evidence="12">
    <location>
        <begin position="381"/>
        <end position="596"/>
    </location>
</feature>
<dbReference type="Gene3D" id="1.25.40.90">
    <property type="match status" value="1"/>
</dbReference>
<evidence type="ECO:0000256" key="9">
    <source>
        <dbReference type="ARBA" id="ARBA00022927"/>
    </source>
</evidence>
<dbReference type="Pfam" id="PF03127">
    <property type="entry name" value="GAT"/>
    <property type="match status" value="1"/>
</dbReference>
<evidence type="ECO:0000256" key="4">
    <source>
        <dbReference type="ARBA" id="ARBA00017923"/>
    </source>
</evidence>
<evidence type="ECO:0000256" key="8">
    <source>
        <dbReference type="ARBA" id="ARBA00022753"/>
    </source>
</evidence>
<dbReference type="CDD" id="cd11805">
    <property type="entry name" value="SH3_GRB2_like_C"/>
    <property type="match status" value="1"/>
</dbReference>
<keyword evidence="7" id="KW-0813">Transport</keyword>
<dbReference type="SUPFAM" id="SSF89009">
    <property type="entry name" value="GAT-like domain"/>
    <property type="match status" value="1"/>
</dbReference>
<feature type="region of interest" description="Disordered" evidence="12">
    <location>
        <begin position="181"/>
        <end position="217"/>
    </location>
</feature>
<reference evidence="15" key="1">
    <citation type="submission" date="2016-04" db="EMBL/GenBank/DDBJ databases">
        <authorList>
            <person name="Evans L.H."/>
            <person name="Alamgir A."/>
            <person name="Owens N."/>
            <person name="Weber N.D."/>
            <person name="Virtaneva K."/>
            <person name="Barbian K."/>
            <person name="Babar A."/>
            <person name="Rosenke K."/>
        </authorList>
    </citation>
    <scope>NUCLEOTIDE SEQUENCE [LARGE SCALE GENOMIC DNA]</scope>
    <source>
        <strain evidence="15">CBS 101.48</strain>
    </source>
</reference>
<dbReference type="PROSITE" id="PS50179">
    <property type="entry name" value="VHS"/>
    <property type="match status" value="1"/>
</dbReference>
<dbReference type="Proteomes" id="UP000078561">
    <property type="component" value="Unassembled WGS sequence"/>
</dbReference>
<dbReference type="GO" id="GO:0033565">
    <property type="term" value="C:ESCRT-0 complex"/>
    <property type="evidence" value="ECO:0007669"/>
    <property type="project" value="TreeGrafter"/>
</dbReference>
<dbReference type="Gene3D" id="1.20.5.1940">
    <property type="match status" value="1"/>
</dbReference>
<feature type="region of interest" description="Disordered" evidence="12">
    <location>
        <begin position="141"/>
        <end position="160"/>
    </location>
</feature>
<accession>A0A163JBP0</accession>
<dbReference type="PRINTS" id="PR00452">
    <property type="entry name" value="SH3DOMAIN"/>
</dbReference>
<keyword evidence="16" id="KW-1185">Reference proteome</keyword>
<dbReference type="OrthoDB" id="10255964at2759"/>
<feature type="compositionally biased region" description="Polar residues" evidence="12">
    <location>
        <begin position="481"/>
        <end position="509"/>
    </location>
</feature>
<evidence type="ECO:0000256" key="2">
    <source>
        <dbReference type="ARBA" id="ARBA00004125"/>
    </source>
</evidence>
<dbReference type="PROSITE" id="PS50002">
    <property type="entry name" value="SH3"/>
    <property type="match status" value="1"/>
</dbReference>
<dbReference type="Gene3D" id="2.30.30.40">
    <property type="entry name" value="SH3 Domains"/>
    <property type="match status" value="1"/>
</dbReference>
<sequence length="596" mass="66374">MFSKPNIFDDLVNTATDENLTSENWDAILLVCDKVSKSPPDSARECVSAVQKRLTHRNANVQLYALALTDAMVKNCDVTVHREISSRTFTNTLSKLIHDKTTHEQVRVRSLELIQSCSFEFRADSSLGLMNDVYHSLRAEGIQFPNPQKPKKEFTQSELDKQKEEEEFQLALALSLSETENRSSYRASSSTTATQPKTTSTTNAAVGASAVPPDAPEEAKVSRVRALYDFQPTEQGELGFQKGDIVRVIESVYRDWWKGELRGKTGIFPVNYVEKIVDPTPADLMKEAEMESEVMGEIRNVERLLDILANIDPRKDAFSENDELQTLYHGSLAIRPKLVRLIEKYSLKKDELVALNDKFLQARTMYDHMLNDSIARYSTPGIPNASYGTPGFDPRQPQQTQQANYGYPNQPYQAQQQTPPAPTQTPQQQPQQAYGYQQQASMPSPQQQQQQQPVQQPVYGGYPPESSVPQMSPQQQPVAYDSNTQSPGYSHYSTQPSYTASAGNTTTAQGYPPATDNYTNPVPPQQQSQPIQPGGYVGASPQDQLYNTPAPTQPLYNQGTPQQSHQTAYPPHAGTPAGPPAGQPYNIPQQSYAQNY</sequence>
<name>A0A163JBP0_ABSGL</name>
<evidence type="ECO:0000259" key="13">
    <source>
        <dbReference type="PROSITE" id="PS50002"/>
    </source>
</evidence>
<dbReference type="InParanoid" id="A0A163JBP0"/>
<evidence type="ECO:0000256" key="6">
    <source>
        <dbReference type="ARBA" id="ARBA00022443"/>
    </source>
</evidence>
<comment type="function">
    <text evidence="1">Component of the ESCRT-0 complex which is the sorting receptor for ubiquitinated cargo proteins at the multivesicular body (MVB).</text>
</comment>
<evidence type="ECO:0000256" key="7">
    <source>
        <dbReference type="ARBA" id="ARBA00022448"/>
    </source>
</evidence>
<dbReference type="Pfam" id="PF00018">
    <property type="entry name" value="SH3_1"/>
    <property type="match status" value="1"/>
</dbReference>
<dbReference type="InterPro" id="IPR002014">
    <property type="entry name" value="VHS_dom"/>
</dbReference>
<dbReference type="SUPFAM" id="SSF48464">
    <property type="entry name" value="ENTH/VHS domain"/>
    <property type="match status" value="1"/>
</dbReference>
<dbReference type="AlphaFoldDB" id="A0A163JBP0"/>